<evidence type="ECO:0000313" key="2">
    <source>
        <dbReference type="Proteomes" id="UP000178526"/>
    </source>
</evidence>
<dbReference type="EMBL" id="MGDB01000024">
    <property type="protein sequence ID" value="OGL42836.1"/>
    <property type="molecule type" value="Genomic_DNA"/>
</dbReference>
<sequence length="322" mass="38574">MNKNTNNNLYFHKFKLLKDFLINEYDLKDHNDVIKKIINILFAGFKNEWKTKNQKFDFSFTFASKKYQGLRFSYNDFGEDRGLYENKILQIFNLFPGVYNKDVLKNILHLMHFPGKKHQTTFGMEWVQGEESPRLKVYFEELFHYYSKFSRIKFSKILSKLTATKIFLSGKENIGAICVDFLPYSNLDLKIYLLLNSIDNVEMPKNIIKFINSSQDIRSAFLNFNDLLNLENHFFNYITYRLNKQSLSSIKFYKIYEINKMNNPDNAYKEIIKYIYLIFNNRINEIKMLFNFCKKNEVSLYPVISSIDLQRGNCKFDLYFSF</sequence>
<name>A0A1F7RMN6_9BACT</name>
<comment type="caution">
    <text evidence="1">The sequence shown here is derived from an EMBL/GenBank/DDBJ whole genome shotgun (WGS) entry which is preliminary data.</text>
</comment>
<gene>
    <name evidence="1" type="ORF">A2042_04015</name>
</gene>
<reference evidence="1 2" key="1">
    <citation type="journal article" date="2016" name="Nat. Commun.">
        <title>Thousands of microbial genomes shed light on interconnected biogeochemical processes in an aquifer system.</title>
        <authorList>
            <person name="Anantharaman K."/>
            <person name="Brown C.T."/>
            <person name="Hug L.A."/>
            <person name="Sharon I."/>
            <person name="Castelle C.J."/>
            <person name="Probst A.J."/>
            <person name="Thomas B.C."/>
            <person name="Singh A."/>
            <person name="Wilkins M.J."/>
            <person name="Karaoz U."/>
            <person name="Brodie E.L."/>
            <person name="Williams K.H."/>
            <person name="Hubbard S.S."/>
            <person name="Banfield J.F."/>
        </authorList>
    </citation>
    <scope>NUCLEOTIDE SEQUENCE [LARGE SCALE GENOMIC DNA]</scope>
</reference>
<protein>
    <submittedName>
        <fullName evidence="1">Uncharacterized protein</fullName>
    </submittedName>
</protein>
<evidence type="ECO:0000313" key="1">
    <source>
        <dbReference type="EMBL" id="OGL42836.1"/>
    </source>
</evidence>
<proteinExistence type="predicted"/>
<dbReference type="AlphaFoldDB" id="A0A1F7RMN6"/>
<accession>A0A1F7RMN6</accession>
<organism evidence="1 2">
    <name type="scientific">Candidatus Schekmanbacteria bacterium GWA2_38_11</name>
    <dbReference type="NCBI Taxonomy" id="1817876"/>
    <lineage>
        <taxon>Bacteria</taxon>
        <taxon>Candidatus Schekmaniibacteriota</taxon>
    </lineage>
</organism>
<dbReference type="Proteomes" id="UP000178526">
    <property type="component" value="Unassembled WGS sequence"/>
</dbReference>